<organism evidence="3 4">
    <name type="scientific">Nocardioides exalbidus</name>
    <dbReference type="NCBI Taxonomy" id="402596"/>
    <lineage>
        <taxon>Bacteria</taxon>
        <taxon>Bacillati</taxon>
        <taxon>Actinomycetota</taxon>
        <taxon>Actinomycetes</taxon>
        <taxon>Propionibacteriales</taxon>
        <taxon>Nocardioidaceae</taxon>
        <taxon>Nocardioides</taxon>
    </lineage>
</organism>
<dbReference type="Proteomes" id="UP000198742">
    <property type="component" value="Unassembled WGS sequence"/>
</dbReference>
<dbReference type="EMBL" id="FNRT01000002">
    <property type="protein sequence ID" value="SED00621.1"/>
    <property type="molecule type" value="Genomic_DNA"/>
</dbReference>
<dbReference type="OrthoDB" id="3784582at2"/>
<dbReference type="RefSeq" id="WP_090970541.1">
    <property type="nucleotide sequence ID" value="NZ_FNRT01000002.1"/>
</dbReference>
<evidence type="ECO:0000313" key="4">
    <source>
        <dbReference type="Proteomes" id="UP000198742"/>
    </source>
</evidence>
<dbReference type="AlphaFoldDB" id="A0A1H4X6Z8"/>
<dbReference type="InterPro" id="IPR011008">
    <property type="entry name" value="Dimeric_a/b-barrel"/>
</dbReference>
<keyword evidence="4" id="KW-1185">Reference proteome</keyword>
<reference evidence="4" key="1">
    <citation type="submission" date="2016-10" db="EMBL/GenBank/DDBJ databases">
        <authorList>
            <person name="Varghese N."/>
            <person name="Submissions S."/>
        </authorList>
    </citation>
    <scope>NUCLEOTIDE SEQUENCE [LARGE SCALE GENOMIC DNA]</scope>
    <source>
        <strain evidence="4">DSM 22017</strain>
    </source>
</reference>
<dbReference type="Pfam" id="PF03795">
    <property type="entry name" value="YCII"/>
    <property type="match status" value="1"/>
</dbReference>
<dbReference type="InterPro" id="IPR005545">
    <property type="entry name" value="YCII"/>
</dbReference>
<dbReference type="SUPFAM" id="SSF54909">
    <property type="entry name" value="Dimeric alpha+beta barrel"/>
    <property type="match status" value="1"/>
</dbReference>
<dbReference type="Gene3D" id="3.30.70.1060">
    <property type="entry name" value="Dimeric alpha+beta barrel"/>
    <property type="match status" value="1"/>
</dbReference>
<comment type="similarity">
    <text evidence="1">Belongs to the YciI family.</text>
</comment>
<evidence type="ECO:0000256" key="1">
    <source>
        <dbReference type="ARBA" id="ARBA00007689"/>
    </source>
</evidence>
<name>A0A1H4X6Z8_9ACTN</name>
<evidence type="ECO:0000259" key="2">
    <source>
        <dbReference type="Pfam" id="PF03795"/>
    </source>
</evidence>
<dbReference type="PANTHER" id="PTHR35174:SF3">
    <property type="entry name" value="BLL7171 PROTEIN"/>
    <property type="match status" value="1"/>
</dbReference>
<evidence type="ECO:0000313" key="3">
    <source>
        <dbReference type="EMBL" id="SED00621.1"/>
    </source>
</evidence>
<protein>
    <submittedName>
        <fullName evidence="3">Uncharacterized conserved protein</fullName>
    </submittedName>
</protein>
<dbReference type="STRING" id="402596.SAMN04489844_3453"/>
<feature type="domain" description="YCII-related" evidence="2">
    <location>
        <begin position="15"/>
        <end position="105"/>
    </location>
</feature>
<dbReference type="PANTHER" id="PTHR35174">
    <property type="entry name" value="BLL7171 PROTEIN-RELATED"/>
    <property type="match status" value="1"/>
</dbReference>
<proteinExistence type="inferred from homology"/>
<gene>
    <name evidence="3" type="ORF">SAMN04489844_3453</name>
</gene>
<sequence>MSRFVILIAYGESDWDEASEETRDYYFAAHDAFSAYVGEHGTDHGSAALAGTEHATTVRRAGRDRDGEVLVTTGPFAETAEHVGGYYDVELPDLDHAIEAASLLPSSYSVEIRPTISIT</sequence>
<accession>A0A1H4X6Z8</accession>